<name>A0AAD8EP68_DIPPU</name>
<reference evidence="1" key="2">
    <citation type="submission" date="2023-05" db="EMBL/GenBank/DDBJ databases">
        <authorList>
            <person name="Fouks B."/>
        </authorList>
    </citation>
    <scope>NUCLEOTIDE SEQUENCE</scope>
    <source>
        <strain evidence="1">Stay&amp;Tobe</strain>
        <tissue evidence="1">Testes</tissue>
    </source>
</reference>
<reference evidence="1" key="1">
    <citation type="journal article" date="2023" name="IScience">
        <title>Live-bearing cockroach genome reveals convergent evolutionary mechanisms linked to viviparity in insects and beyond.</title>
        <authorList>
            <person name="Fouks B."/>
            <person name="Harrison M.C."/>
            <person name="Mikhailova A.A."/>
            <person name="Marchal E."/>
            <person name="English S."/>
            <person name="Carruthers M."/>
            <person name="Jennings E.C."/>
            <person name="Chiamaka E.L."/>
            <person name="Frigard R.A."/>
            <person name="Pippel M."/>
            <person name="Attardo G.M."/>
            <person name="Benoit J.B."/>
            <person name="Bornberg-Bauer E."/>
            <person name="Tobe S.S."/>
        </authorList>
    </citation>
    <scope>NUCLEOTIDE SEQUENCE</scope>
    <source>
        <strain evidence="1">Stay&amp;Tobe</strain>
    </source>
</reference>
<feature type="non-terminal residue" evidence="1">
    <location>
        <position position="58"/>
    </location>
</feature>
<proteinExistence type="predicted"/>
<organism evidence="1 2">
    <name type="scientific">Diploptera punctata</name>
    <name type="common">Pacific beetle cockroach</name>
    <dbReference type="NCBI Taxonomy" id="6984"/>
    <lineage>
        <taxon>Eukaryota</taxon>
        <taxon>Metazoa</taxon>
        <taxon>Ecdysozoa</taxon>
        <taxon>Arthropoda</taxon>
        <taxon>Hexapoda</taxon>
        <taxon>Insecta</taxon>
        <taxon>Pterygota</taxon>
        <taxon>Neoptera</taxon>
        <taxon>Polyneoptera</taxon>
        <taxon>Dictyoptera</taxon>
        <taxon>Blattodea</taxon>
        <taxon>Blaberoidea</taxon>
        <taxon>Blaberidae</taxon>
        <taxon>Diplopterinae</taxon>
        <taxon>Diploptera</taxon>
    </lineage>
</organism>
<comment type="caution">
    <text evidence="1">The sequence shown here is derived from an EMBL/GenBank/DDBJ whole genome shotgun (WGS) entry which is preliminary data.</text>
</comment>
<dbReference type="AlphaFoldDB" id="A0AAD8EP68"/>
<sequence length="58" mass="6607">CHDLTTFKIIFMERIFVGEMKIVGAPMTLSMTLRGKLLGISSYRSRLTGPLQSEMRDE</sequence>
<dbReference type="EMBL" id="JASPKZ010001618">
    <property type="protein sequence ID" value="KAJ9597326.1"/>
    <property type="molecule type" value="Genomic_DNA"/>
</dbReference>
<gene>
    <name evidence="1" type="ORF">L9F63_011847</name>
</gene>
<evidence type="ECO:0000313" key="2">
    <source>
        <dbReference type="Proteomes" id="UP001233999"/>
    </source>
</evidence>
<feature type="non-terminal residue" evidence="1">
    <location>
        <position position="1"/>
    </location>
</feature>
<dbReference type="Proteomes" id="UP001233999">
    <property type="component" value="Unassembled WGS sequence"/>
</dbReference>
<protein>
    <submittedName>
        <fullName evidence="1">Uncharacterized protein</fullName>
    </submittedName>
</protein>
<evidence type="ECO:0000313" key="1">
    <source>
        <dbReference type="EMBL" id="KAJ9597326.1"/>
    </source>
</evidence>
<keyword evidence="2" id="KW-1185">Reference proteome</keyword>
<accession>A0AAD8EP68</accession>